<sequence length="193" mass="23127">MKIGIDIDGVILDYERVLRTYGDLYDFIELKKDGIVNRNEHYLRNRYNWTEEERMNFINKYFLELSKQTSLIPGAKDVIHMLQKEGNELIVISARGGTVKEMKDVAMKKLQEEGISFDKYYWKQDDKLETAKNENIDIMIDDSYDVCKKLSENQIKMIYFRDKDMKEIKENEYVKEVSNWGEIYRYIKSIENK</sequence>
<dbReference type="Gene3D" id="3.40.50.1000">
    <property type="entry name" value="HAD superfamily/HAD-like"/>
    <property type="match status" value="1"/>
</dbReference>
<proteinExistence type="predicted"/>
<dbReference type="PANTHER" id="PTHR35134:SF2">
    <property type="entry name" value="NUCLEOTIDASE YQFW-RELATED"/>
    <property type="match status" value="1"/>
</dbReference>
<dbReference type="SUPFAM" id="SSF56784">
    <property type="entry name" value="HAD-like"/>
    <property type="match status" value="1"/>
</dbReference>
<evidence type="ECO:0000313" key="1">
    <source>
        <dbReference type="EMBL" id="HIU51888.1"/>
    </source>
</evidence>
<accession>A0A9D1M1J2</accession>
<gene>
    <name evidence="1" type="ORF">IAB70_04635</name>
</gene>
<evidence type="ECO:0000313" key="2">
    <source>
        <dbReference type="Proteomes" id="UP000824093"/>
    </source>
</evidence>
<reference evidence="1" key="2">
    <citation type="journal article" date="2021" name="PeerJ">
        <title>Extensive microbial diversity within the chicken gut microbiome revealed by metagenomics and culture.</title>
        <authorList>
            <person name="Gilroy R."/>
            <person name="Ravi A."/>
            <person name="Getino M."/>
            <person name="Pursley I."/>
            <person name="Horton D.L."/>
            <person name="Alikhan N.F."/>
            <person name="Baker D."/>
            <person name="Gharbi K."/>
            <person name="Hall N."/>
            <person name="Watson M."/>
            <person name="Adriaenssens E.M."/>
            <person name="Foster-Nyarko E."/>
            <person name="Jarju S."/>
            <person name="Secka A."/>
            <person name="Antonio M."/>
            <person name="Oren A."/>
            <person name="Chaudhuri R.R."/>
            <person name="La Ragione R."/>
            <person name="Hildebrand F."/>
            <person name="Pallen M.J."/>
        </authorList>
    </citation>
    <scope>NUCLEOTIDE SEQUENCE</scope>
    <source>
        <strain evidence="1">CHK195-15760</strain>
    </source>
</reference>
<comment type="caution">
    <text evidence="1">The sequence shown here is derived from an EMBL/GenBank/DDBJ whole genome shotgun (WGS) entry which is preliminary data.</text>
</comment>
<dbReference type="InterPro" id="IPR023214">
    <property type="entry name" value="HAD_sf"/>
</dbReference>
<dbReference type="AlphaFoldDB" id="A0A9D1M1J2"/>
<dbReference type="InterPro" id="IPR036412">
    <property type="entry name" value="HAD-like_sf"/>
</dbReference>
<dbReference type="InterPro" id="IPR052419">
    <property type="entry name" value="5_3-deoxyribonucleotidase-like"/>
</dbReference>
<organism evidence="1 2">
    <name type="scientific">Candidatus Merdicola faecigallinarum</name>
    <dbReference type="NCBI Taxonomy" id="2840862"/>
    <lineage>
        <taxon>Bacteria</taxon>
        <taxon>Bacillati</taxon>
        <taxon>Bacillota</taxon>
        <taxon>Clostridia</taxon>
        <taxon>Candidatus Merdicola</taxon>
    </lineage>
</organism>
<dbReference type="EMBL" id="DVNH01000030">
    <property type="protein sequence ID" value="HIU51888.1"/>
    <property type="molecule type" value="Genomic_DNA"/>
</dbReference>
<evidence type="ECO:0008006" key="3">
    <source>
        <dbReference type="Google" id="ProtNLM"/>
    </source>
</evidence>
<reference evidence="1" key="1">
    <citation type="submission" date="2020-10" db="EMBL/GenBank/DDBJ databases">
        <authorList>
            <person name="Gilroy R."/>
        </authorList>
    </citation>
    <scope>NUCLEOTIDE SEQUENCE</scope>
    <source>
        <strain evidence="1">CHK195-15760</strain>
    </source>
</reference>
<protein>
    <recommendedName>
        <fullName evidence="3">Nucleotidase</fullName>
    </recommendedName>
</protein>
<name>A0A9D1M1J2_9FIRM</name>
<dbReference type="PANTHER" id="PTHR35134">
    <property type="entry name" value="NUCLEOTIDASE YQFW-RELATED"/>
    <property type="match status" value="1"/>
</dbReference>
<dbReference type="Proteomes" id="UP000824093">
    <property type="component" value="Unassembled WGS sequence"/>
</dbReference>